<reference evidence="1" key="1">
    <citation type="submission" date="2019-07" db="EMBL/GenBank/DDBJ databases">
        <title>Genomic Encyclopedia of Type Strains, Phase IV (KMG-IV): sequencing the most valuable type-strain genomes for metagenomic binning, comparative biology and taxonomic classification.</title>
        <authorList>
            <person name="Goeker M."/>
        </authorList>
    </citation>
    <scope>NUCLEOTIDE SEQUENCE</scope>
    <source>
        <strain evidence="1">DSM 44596</strain>
    </source>
</reference>
<dbReference type="SUPFAM" id="SSF143100">
    <property type="entry name" value="TTHA1013/TTHA0281-like"/>
    <property type="match status" value="1"/>
</dbReference>
<dbReference type="AlphaFoldDB" id="A0A652YJI5"/>
<gene>
    <name evidence="1" type="ORF">FNL38_108222</name>
</gene>
<dbReference type="EMBL" id="VNIQ01000008">
    <property type="protein sequence ID" value="TYQ01365.1"/>
    <property type="molecule type" value="Genomic_DNA"/>
</dbReference>
<sequence length="70" mass="7578">MKVTAKVSKSGDWWAVEVPEVDGAFTQARQLDQIPDMVADAVHLLTDVPAGDVEVTLDVNQTHSPSGQFE</sequence>
<protein>
    <submittedName>
        <fullName evidence="1">Uncharacterized protein</fullName>
    </submittedName>
</protein>
<dbReference type="InterPro" id="IPR035069">
    <property type="entry name" value="TTHA1013/TTHA0281-like"/>
</dbReference>
<evidence type="ECO:0000313" key="1">
    <source>
        <dbReference type="EMBL" id="TYQ01365.1"/>
    </source>
</evidence>
<comment type="caution">
    <text evidence="1">The sequence shown here is derived from an EMBL/GenBank/DDBJ whole genome shotgun (WGS) entry which is preliminary data.</text>
</comment>
<accession>A0A652YJI5</accession>
<proteinExistence type="predicted"/>
<organism evidence="1">
    <name type="scientific">Nocardia globerula</name>
    <dbReference type="NCBI Taxonomy" id="1818"/>
    <lineage>
        <taxon>Bacteria</taxon>
        <taxon>Bacillati</taxon>
        <taxon>Actinomycetota</taxon>
        <taxon>Actinomycetes</taxon>
        <taxon>Mycobacteriales</taxon>
        <taxon>Nocardiaceae</taxon>
        <taxon>Nocardia</taxon>
    </lineage>
</organism>
<name>A0A652YJI5_NOCGL</name>